<evidence type="ECO:0000313" key="2">
    <source>
        <dbReference type="Proteomes" id="UP001169027"/>
    </source>
</evidence>
<accession>A0ABT8SA65</accession>
<proteinExistence type="predicted"/>
<name>A0ABT8SA65_9BURK</name>
<dbReference type="Proteomes" id="UP001169027">
    <property type="component" value="Unassembled WGS sequence"/>
</dbReference>
<evidence type="ECO:0000313" key="1">
    <source>
        <dbReference type="EMBL" id="MDO1535665.1"/>
    </source>
</evidence>
<gene>
    <name evidence="1" type="ORF">Q2T77_25605</name>
</gene>
<protein>
    <submittedName>
        <fullName evidence="1">Uncharacterized protein</fullName>
    </submittedName>
</protein>
<comment type="caution">
    <text evidence="1">The sequence shown here is derived from an EMBL/GenBank/DDBJ whole genome shotgun (WGS) entry which is preliminary data.</text>
</comment>
<organism evidence="1 2">
    <name type="scientific">Variovorax ginsengisoli</name>
    <dbReference type="NCBI Taxonomy" id="363844"/>
    <lineage>
        <taxon>Bacteria</taxon>
        <taxon>Pseudomonadati</taxon>
        <taxon>Pseudomonadota</taxon>
        <taxon>Betaproteobacteria</taxon>
        <taxon>Burkholderiales</taxon>
        <taxon>Comamonadaceae</taxon>
        <taxon>Variovorax</taxon>
    </lineage>
</organism>
<reference evidence="1" key="1">
    <citation type="submission" date="2023-06" db="EMBL/GenBank/DDBJ databases">
        <authorList>
            <person name="Jiang Y."/>
            <person name="Liu Q."/>
        </authorList>
    </citation>
    <scope>NUCLEOTIDE SEQUENCE</scope>
    <source>
        <strain evidence="1">CGMCC 1.12090</strain>
    </source>
</reference>
<dbReference type="RefSeq" id="WP_301813451.1">
    <property type="nucleotide sequence ID" value="NZ_JAUJZH010000021.1"/>
</dbReference>
<dbReference type="EMBL" id="JAUKVY010000021">
    <property type="protein sequence ID" value="MDO1535665.1"/>
    <property type="molecule type" value="Genomic_DNA"/>
</dbReference>
<keyword evidence="2" id="KW-1185">Reference proteome</keyword>
<sequence>MLDFAMMSAEEALEQTLVLAARAKEERRLGAPPVKHVSLAESDLERLRDCLLAHVENLGHIELSSPTMVDVYLNTAARSLIEEAQAAGVCTKPGLHWFARLGSVCMVLFADEQRLRSVDSDHLVALAHESAIRTAQKAGRPFNSQALATYEARAAAANHGERIG</sequence>